<feature type="transmembrane region" description="Helical" evidence="10">
    <location>
        <begin position="181"/>
        <end position="206"/>
    </location>
</feature>
<evidence type="ECO:0000259" key="12">
    <source>
        <dbReference type="PROSITE" id="PS50929"/>
    </source>
</evidence>
<evidence type="ECO:0000256" key="2">
    <source>
        <dbReference type="ARBA" id="ARBA00022448"/>
    </source>
</evidence>
<dbReference type="Proteomes" id="UP000443000">
    <property type="component" value="Unassembled WGS sequence"/>
</dbReference>
<proteinExistence type="predicted"/>
<dbReference type="SUPFAM" id="SSF90123">
    <property type="entry name" value="ABC transporter transmembrane region"/>
    <property type="match status" value="1"/>
</dbReference>
<feature type="transmembrane region" description="Helical" evidence="10">
    <location>
        <begin position="218"/>
        <end position="235"/>
    </location>
</feature>
<evidence type="ECO:0000259" key="13">
    <source>
        <dbReference type="PROSITE" id="PS50990"/>
    </source>
</evidence>
<evidence type="ECO:0000313" key="17">
    <source>
        <dbReference type="EMBL" id="MQU29355.1"/>
    </source>
</evidence>
<dbReference type="InterPro" id="IPR005074">
    <property type="entry name" value="Peptidase_C39"/>
</dbReference>
<dbReference type="GO" id="GO:0008233">
    <property type="term" value="F:peptidase activity"/>
    <property type="evidence" value="ECO:0007669"/>
    <property type="project" value="InterPro"/>
</dbReference>
<dbReference type="EMBL" id="WIVW01000062">
    <property type="protein sequence ID" value="MQU29355.1"/>
    <property type="molecule type" value="Genomic_DNA"/>
</dbReference>
<keyword evidence="5" id="KW-0547">Nucleotide-binding</keyword>
<organism evidence="15">
    <name type="scientific">Pseudomonas helleri</name>
    <dbReference type="NCBI Taxonomy" id="1608996"/>
    <lineage>
        <taxon>Bacteria</taxon>
        <taxon>Pseudomonadati</taxon>
        <taxon>Pseudomonadota</taxon>
        <taxon>Gammaproteobacteria</taxon>
        <taxon>Pseudomonadales</taxon>
        <taxon>Pseudomonadaceae</taxon>
        <taxon>Pseudomonas</taxon>
    </lineage>
</organism>
<dbReference type="InterPro" id="IPR027417">
    <property type="entry name" value="P-loop_NTPase"/>
</dbReference>
<dbReference type="EMBL" id="WIWP01000077">
    <property type="protein sequence ID" value="MQT28477.1"/>
    <property type="molecule type" value="Genomic_DNA"/>
</dbReference>
<evidence type="ECO:0000313" key="14">
    <source>
        <dbReference type="EMBL" id="MQT28477.1"/>
    </source>
</evidence>
<gene>
    <name evidence="16" type="ORF">GHN41_08300</name>
    <name evidence="15" type="ORF">GHN86_22335</name>
    <name evidence="14" type="ORF">GHN94_21990</name>
    <name evidence="17" type="ORF">GHO29_23125</name>
</gene>
<keyword evidence="6" id="KW-0378">Hydrolase</keyword>
<feature type="domain" description="ABC transmembrane type-1" evidence="12">
    <location>
        <begin position="184"/>
        <end position="462"/>
    </location>
</feature>
<dbReference type="GO" id="GO:0016887">
    <property type="term" value="F:ATP hydrolysis activity"/>
    <property type="evidence" value="ECO:0007669"/>
    <property type="project" value="InterPro"/>
</dbReference>
<evidence type="ECO:0000256" key="6">
    <source>
        <dbReference type="ARBA" id="ARBA00022801"/>
    </source>
</evidence>
<dbReference type="GO" id="GO:0006508">
    <property type="term" value="P:proteolysis"/>
    <property type="evidence" value="ECO:0007669"/>
    <property type="project" value="InterPro"/>
</dbReference>
<feature type="transmembrane region" description="Helical" evidence="10">
    <location>
        <begin position="304"/>
        <end position="332"/>
    </location>
</feature>
<feature type="domain" description="Peptidase C39" evidence="13">
    <location>
        <begin position="24"/>
        <end position="148"/>
    </location>
</feature>
<dbReference type="Gene3D" id="3.90.70.10">
    <property type="entry name" value="Cysteine proteinases"/>
    <property type="match status" value="1"/>
</dbReference>
<keyword evidence="8 10" id="KW-1133">Transmembrane helix</keyword>
<keyword evidence="4 10" id="KW-0812">Transmembrane</keyword>
<dbReference type="Proteomes" id="UP000437970">
    <property type="component" value="Unassembled WGS sequence"/>
</dbReference>
<comment type="caution">
    <text evidence="15">The sequence shown here is derived from an EMBL/GenBank/DDBJ whole genome shotgun (WGS) entry which is preliminary data.</text>
</comment>
<dbReference type="GO" id="GO:0015421">
    <property type="term" value="F:ABC-type oligopeptide transporter activity"/>
    <property type="evidence" value="ECO:0007669"/>
    <property type="project" value="TreeGrafter"/>
</dbReference>
<evidence type="ECO:0000256" key="5">
    <source>
        <dbReference type="ARBA" id="ARBA00022741"/>
    </source>
</evidence>
<dbReference type="PROSITE" id="PS50990">
    <property type="entry name" value="PEPTIDASE_C39"/>
    <property type="match status" value="1"/>
</dbReference>
<dbReference type="Proteomes" id="UP000713985">
    <property type="component" value="Unassembled WGS sequence"/>
</dbReference>
<dbReference type="PANTHER" id="PTHR43394">
    <property type="entry name" value="ATP-DEPENDENT PERMEASE MDL1, MITOCHONDRIAL"/>
    <property type="match status" value="1"/>
</dbReference>
<dbReference type="EMBL" id="WIWC01000064">
    <property type="protein sequence ID" value="MQT82776.1"/>
    <property type="molecule type" value="Genomic_DNA"/>
</dbReference>
<evidence type="ECO:0000256" key="9">
    <source>
        <dbReference type="ARBA" id="ARBA00023136"/>
    </source>
</evidence>
<accession>A0A6A7Z513</accession>
<evidence type="ECO:0000313" key="19">
    <source>
        <dbReference type="Proteomes" id="UP000443000"/>
    </source>
</evidence>
<keyword evidence="7" id="KW-0067">ATP-binding</keyword>
<keyword evidence="3" id="KW-1003">Cell membrane</keyword>
<evidence type="ECO:0000256" key="1">
    <source>
        <dbReference type="ARBA" id="ARBA00004651"/>
    </source>
</evidence>
<dbReference type="SUPFAM" id="SSF52540">
    <property type="entry name" value="P-loop containing nucleoside triphosphate hydrolases"/>
    <property type="match status" value="1"/>
</dbReference>
<keyword evidence="2" id="KW-0813">Transport</keyword>
<name>A0A6A7Z513_9PSED</name>
<keyword evidence="20" id="KW-1185">Reference proteome</keyword>
<keyword evidence="9 10" id="KW-0472">Membrane</keyword>
<protein>
    <submittedName>
        <fullName evidence="15">Type I secretion system permease/ATPase</fullName>
    </submittedName>
</protein>
<feature type="domain" description="ABC transporter" evidence="11">
    <location>
        <begin position="492"/>
        <end position="731"/>
    </location>
</feature>
<evidence type="ECO:0000313" key="20">
    <source>
        <dbReference type="Proteomes" id="UP000713985"/>
    </source>
</evidence>
<dbReference type="FunFam" id="3.40.50.300:FF:000299">
    <property type="entry name" value="ABC transporter ATP-binding protein/permease"/>
    <property type="match status" value="1"/>
</dbReference>
<evidence type="ECO:0000256" key="3">
    <source>
        <dbReference type="ARBA" id="ARBA00022475"/>
    </source>
</evidence>
<dbReference type="InterPro" id="IPR011527">
    <property type="entry name" value="ABC1_TM_dom"/>
</dbReference>
<dbReference type="PROSITE" id="PS50893">
    <property type="entry name" value="ABC_TRANSPORTER_2"/>
    <property type="match status" value="1"/>
</dbReference>
<dbReference type="PANTHER" id="PTHR43394:SF1">
    <property type="entry name" value="ATP-BINDING CASSETTE SUB-FAMILY B MEMBER 10, MITOCHONDRIAL"/>
    <property type="match status" value="1"/>
</dbReference>
<dbReference type="CDD" id="cd18587">
    <property type="entry name" value="ABC_6TM_LapB_like"/>
    <property type="match status" value="1"/>
</dbReference>
<evidence type="ECO:0000256" key="7">
    <source>
        <dbReference type="ARBA" id="ARBA00022840"/>
    </source>
</evidence>
<dbReference type="Pfam" id="PF00664">
    <property type="entry name" value="ABC_membrane"/>
    <property type="match status" value="1"/>
</dbReference>
<dbReference type="InterPro" id="IPR003593">
    <property type="entry name" value="AAA+_ATPase"/>
</dbReference>
<dbReference type="OrthoDB" id="9787557at2"/>
<dbReference type="GO" id="GO:0005886">
    <property type="term" value="C:plasma membrane"/>
    <property type="evidence" value="ECO:0007669"/>
    <property type="project" value="UniProtKB-SubCell"/>
</dbReference>
<dbReference type="Gene3D" id="3.40.50.300">
    <property type="entry name" value="P-loop containing nucleotide triphosphate hydrolases"/>
    <property type="match status" value="1"/>
</dbReference>
<evidence type="ECO:0000256" key="10">
    <source>
        <dbReference type="SAM" id="Phobius"/>
    </source>
</evidence>
<dbReference type="InterPro" id="IPR017750">
    <property type="entry name" value="ATPase_T1SS"/>
</dbReference>
<dbReference type="EMBL" id="WIVT01000008">
    <property type="protein sequence ID" value="MQU16444.1"/>
    <property type="molecule type" value="Genomic_DNA"/>
</dbReference>
<evidence type="ECO:0000313" key="18">
    <source>
        <dbReference type="Proteomes" id="UP000437970"/>
    </source>
</evidence>
<evidence type="ECO:0000259" key="11">
    <source>
        <dbReference type="PROSITE" id="PS50893"/>
    </source>
</evidence>
<dbReference type="Gene3D" id="1.20.1560.10">
    <property type="entry name" value="ABC transporter type 1, transmembrane domain"/>
    <property type="match status" value="1"/>
</dbReference>
<dbReference type="InterPro" id="IPR003439">
    <property type="entry name" value="ABC_transporter-like_ATP-bd"/>
</dbReference>
<dbReference type="AlphaFoldDB" id="A0A6A7Z513"/>
<reference evidence="18 19" key="1">
    <citation type="submission" date="2019-10" db="EMBL/GenBank/DDBJ databases">
        <title>Evaluation of single-gene subtyping targets for Pseudomonas.</title>
        <authorList>
            <person name="Reichler S.J."/>
            <person name="Orsi R.H."/>
            <person name="Wiedmann M."/>
            <person name="Martin N.H."/>
            <person name="Murphy S.I."/>
        </authorList>
    </citation>
    <scope>NUCLEOTIDE SEQUENCE</scope>
    <source>
        <strain evidence="14 20">FSL R10-0802</strain>
        <strain evidence="16 19">FSL R10-1594</strain>
        <strain evidence="17 18">FSL R10-1984</strain>
        <strain evidence="15">FSL R10-2339</strain>
    </source>
</reference>
<dbReference type="RefSeq" id="WP_153382759.1">
    <property type="nucleotide sequence ID" value="NZ_JBITTT010000008.1"/>
</dbReference>
<dbReference type="InterPro" id="IPR039421">
    <property type="entry name" value="Type_1_exporter"/>
</dbReference>
<dbReference type="GO" id="GO:0005524">
    <property type="term" value="F:ATP binding"/>
    <property type="evidence" value="ECO:0007669"/>
    <property type="project" value="UniProtKB-KW"/>
</dbReference>
<evidence type="ECO:0000256" key="8">
    <source>
        <dbReference type="ARBA" id="ARBA00022989"/>
    </source>
</evidence>
<dbReference type="NCBIfam" id="TIGR03375">
    <property type="entry name" value="type_I_sec_LssB"/>
    <property type="match status" value="1"/>
</dbReference>
<dbReference type="SMART" id="SM00382">
    <property type="entry name" value="AAA"/>
    <property type="match status" value="1"/>
</dbReference>
<evidence type="ECO:0000313" key="15">
    <source>
        <dbReference type="EMBL" id="MQT82776.1"/>
    </source>
</evidence>
<sequence>MNDAVMLEADTQAAAQPAQTTLNRSSALDYEVWLDAILLVARHYRLECSAQTVRLAVQWTEGSVVEDVVRQMARQAGLNCMIVDFSATTLMQRQMPLVVQLDDGQVGVLQTVGDDDDLGITYSGDAGLQSRIARQDLIEHASKILILRPMRAVRDARVDDYIKSYQKDWFKNIVLRDVRPYGYVMLASLITSVLGLAGVLFSMQVYDRVIPAESLPTLYVLFGGVLLALLFDFIMRMTRVRITDMLGKRADMRVSDLVFGHALRLRNSARPKSTGSFISQLKELEQVRELITSSTATALADLPFFLLFLVIFWFIAGPLVAVPMVAVLFMVIPGLLSQKKLARMANESMRESSLRSAMLVETVQGLDDIKALQAEQRFQQQWNHYNASCADANLHLRLLTNRLINWSNTVQGSVFALVIVFGAPMVMASDMTTGSLVAASILSSRMMAPMSQLTQVLTRWQQAKVALKSLNNIMELPVDHAEGSKRVHLPVVRGDYVLSQAAFQYADDAPTPALLVADLKIKPGERIAILGRNGAGKSTLLQALAGMLDLKAGTISLDGVALAHIDPADVRRDLGLLTQNSRLFHGTLRDNLIMGAPHATDAEILHALSVTGAAEFVGKFADGMDHLILEGGLGLSGGQRQSLLLSRLIIRQPHIVLLDEPTASLDEATERNLIQNLDTWAAHRTLIIATHRMSVLSLVNRIIVVDNGRIVVDDTKENAIARLSKPQKAPQ</sequence>
<evidence type="ECO:0000256" key="4">
    <source>
        <dbReference type="ARBA" id="ARBA00022692"/>
    </source>
</evidence>
<dbReference type="Pfam" id="PF00005">
    <property type="entry name" value="ABC_tran"/>
    <property type="match status" value="1"/>
</dbReference>
<dbReference type="InterPro" id="IPR036640">
    <property type="entry name" value="ABC1_TM_sf"/>
</dbReference>
<dbReference type="PROSITE" id="PS50929">
    <property type="entry name" value="ABC_TM1F"/>
    <property type="match status" value="1"/>
</dbReference>
<evidence type="ECO:0000313" key="16">
    <source>
        <dbReference type="EMBL" id="MQU16444.1"/>
    </source>
</evidence>
<comment type="subcellular location">
    <subcellularLocation>
        <location evidence="1">Cell membrane</location>
        <topology evidence="1">Multi-pass membrane protein</topology>
    </subcellularLocation>
</comment>